<feature type="coiled-coil region" evidence="1">
    <location>
        <begin position="48"/>
        <end position="75"/>
    </location>
</feature>
<sequence length="80" mass="8785">MSDYSALKTQAEVARDNCAIWYATDSFSLRHMDLGDSGFVAEADPRTVLALIAENEALRDEVARLKEDNLALLENPGDAL</sequence>
<evidence type="ECO:0000313" key="2">
    <source>
        <dbReference type="EMBL" id="PRC09029.1"/>
    </source>
</evidence>
<evidence type="ECO:0000313" key="3">
    <source>
        <dbReference type="Proteomes" id="UP000239458"/>
    </source>
</evidence>
<proteinExistence type="predicted"/>
<dbReference type="AlphaFoldDB" id="A0A2S9E2G6"/>
<keyword evidence="1" id="KW-0175">Coiled coil</keyword>
<reference evidence="2 3" key="1">
    <citation type="submission" date="2017-09" db="EMBL/GenBank/DDBJ databases">
        <title>Genomic, metabolic, and phenotypic characteristics of bacterial isolates from the natural microbiome of the model nematode Caenorhabditis elegans.</title>
        <authorList>
            <person name="Zimmermann J."/>
            <person name="Obeng N."/>
            <person name="Yang W."/>
            <person name="Obeng O."/>
            <person name="Kissoyan K."/>
            <person name="Pees B."/>
            <person name="Dirksen P."/>
            <person name="Hoppner M."/>
            <person name="Franke A."/>
            <person name="Rosenstiel P."/>
            <person name="Leippe M."/>
            <person name="Dierking K."/>
            <person name="Kaleta C."/>
            <person name="Schulenburg H."/>
        </authorList>
    </citation>
    <scope>NUCLEOTIDE SEQUENCE [LARGE SCALE GENOMIC DNA]</scope>
    <source>
        <strain evidence="2 3">MYb184</strain>
    </source>
</reference>
<gene>
    <name evidence="2" type="ORF">CQ006_04795</name>
</gene>
<evidence type="ECO:0000256" key="1">
    <source>
        <dbReference type="SAM" id="Coils"/>
    </source>
</evidence>
<dbReference type="RefSeq" id="WP_105225714.1">
    <property type="nucleotide sequence ID" value="NZ_PCQE01000004.1"/>
</dbReference>
<organism evidence="2 3">
    <name type="scientific">Pseudomonas cedrina</name>
    <dbReference type="NCBI Taxonomy" id="651740"/>
    <lineage>
        <taxon>Bacteria</taxon>
        <taxon>Pseudomonadati</taxon>
        <taxon>Pseudomonadota</taxon>
        <taxon>Gammaproteobacteria</taxon>
        <taxon>Pseudomonadales</taxon>
        <taxon>Pseudomonadaceae</taxon>
        <taxon>Pseudomonas</taxon>
    </lineage>
</organism>
<comment type="caution">
    <text evidence="2">The sequence shown here is derived from an EMBL/GenBank/DDBJ whole genome shotgun (WGS) entry which is preliminary data.</text>
</comment>
<protein>
    <submittedName>
        <fullName evidence="2">Uncharacterized protein</fullName>
    </submittedName>
</protein>
<name>A0A2S9E2G6_PSECE</name>
<dbReference type="Proteomes" id="UP000239458">
    <property type="component" value="Unassembled WGS sequence"/>
</dbReference>
<dbReference type="EMBL" id="PCQE01000004">
    <property type="protein sequence ID" value="PRC09029.1"/>
    <property type="molecule type" value="Genomic_DNA"/>
</dbReference>
<accession>A0A2S9E2G6</accession>